<name>A0ABU8DTU5_9ACTN</name>
<organism evidence="2 3">
    <name type="scientific">Klenkia sesuvii</name>
    <dbReference type="NCBI Taxonomy" id="3103137"/>
    <lineage>
        <taxon>Bacteria</taxon>
        <taxon>Bacillati</taxon>
        <taxon>Actinomycetota</taxon>
        <taxon>Actinomycetes</taxon>
        <taxon>Geodermatophilales</taxon>
        <taxon>Geodermatophilaceae</taxon>
        <taxon>Klenkia</taxon>
    </lineage>
</organism>
<evidence type="ECO:0000313" key="2">
    <source>
        <dbReference type="EMBL" id="MEI4272270.1"/>
    </source>
</evidence>
<evidence type="ECO:0000313" key="3">
    <source>
        <dbReference type="Proteomes" id="UP001361570"/>
    </source>
</evidence>
<proteinExistence type="predicted"/>
<sequence>MRPLGPEDDQAARVLHGAVPAPDLAAASPLPSDALLAVGMLDGADLVGIAALVATPAGPPEISVLVGPGARGRGAASALEGEVLRRAAGRWEWVQHRTVESDLPSRRLAARCGFRLVSVEHLVRPAPSDD</sequence>
<gene>
    <name evidence="2" type="ORF">TEK04_11095</name>
</gene>
<dbReference type="InterPro" id="IPR000182">
    <property type="entry name" value="GNAT_dom"/>
</dbReference>
<protein>
    <submittedName>
        <fullName evidence="2">GNAT family N-acetyltransferase</fullName>
        <ecNumber evidence="2">2.3.1.-</ecNumber>
    </submittedName>
</protein>
<dbReference type="InterPro" id="IPR016181">
    <property type="entry name" value="Acyl_CoA_acyltransferase"/>
</dbReference>
<dbReference type="EC" id="2.3.1.-" evidence="2"/>
<accession>A0ABU8DTU5</accession>
<comment type="caution">
    <text evidence="2">The sequence shown here is derived from an EMBL/GenBank/DDBJ whole genome shotgun (WGS) entry which is preliminary data.</text>
</comment>
<dbReference type="Proteomes" id="UP001361570">
    <property type="component" value="Unassembled WGS sequence"/>
</dbReference>
<feature type="domain" description="N-acetyltransferase" evidence="1">
    <location>
        <begin position="1"/>
        <end position="130"/>
    </location>
</feature>
<dbReference type="EMBL" id="JBAPLU010000009">
    <property type="protein sequence ID" value="MEI4272270.1"/>
    <property type="molecule type" value="Genomic_DNA"/>
</dbReference>
<dbReference type="Gene3D" id="3.40.630.30">
    <property type="match status" value="1"/>
</dbReference>
<keyword evidence="2" id="KW-0808">Transferase</keyword>
<evidence type="ECO:0000259" key="1">
    <source>
        <dbReference type="PROSITE" id="PS51186"/>
    </source>
</evidence>
<dbReference type="SUPFAM" id="SSF55729">
    <property type="entry name" value="Acyl-CoA N-acyltransferases (Nat)"/>
    <property type="match status" value="1"/>
</dbReference>
<keyword evidence="3" id="KW-1185">Reference proteome</keyword>
<dbReference type="PROSITE" id="PS51186">
    <property type="entry name" value="GNAT"/>
    <property type="match status" value="1"/>
</dbReference>
<dbReference type="Pfam" id="PF00583">
    <property type="entry name" value="Acetyltransf_1"/>
    <property type="match status" value="1"/>
</dbReference>
<keyword evidence="2" id="KW-0012">Acyltransferase</keyword>
<reference evidence="2 3" key="1">
    <citation type="submission" date="2024-03" db="EMBL/GenBank/DDBJ databases">
        <title>Draft genome sequence of Klenkia sp. LSe6-5.</title>
        <authorList>
            <person name="Duangmal K."/>
            <person name="Chantavorakit T."/>
        </authorList>
    </citation>
    <scope>NUCLEOTIDE SEQUENCE [LARGE SCALE GENOMIC DNA]</scope>
    <source>
        <strain evidence="2 3">LSe6-5</strain>
    </source>
</reference>
<dbReference type="GO" id="GO:0016746">
    <property type="term" value="F:acyltransferase activity"/>
    <property type="evidence" value="ECO:0007669"/>
    <property type="project" value="UniProtKB-KW"/>
</dbReference>
<dbReference type="RefSeq" id="WP_336404406.1">
    <property type="nucleotide sequence ID" value="NZ_JBAPLU010000009.1"/>
</dbReference>